<evidence type="ECO:0000256" key="5">
    <source>
        <dbReference type="ARBA" id="ARBA00022691"/>
    </source>
</evidence>
<dbReference type="Pfam" id="PF01555">
    <property type="entry name" value="N6_N4_Mtase"/>
    <property type="match status" value="1"/>
</dbReference>
<keyword evidence="7" id="KW-0238">DNA-binding</keyword>
<dbReference type="GO" id="GO:0015667">
    <property type="term" value="F:site-specific DNA-methyltransferase (cytosine-N4-specific) activity"/>
    <property type="evidence" value="ECO:0007669"/>
    <property type="project" value="UniProtKB-EC"/>
</dbReference>
<dbReference type="GO" id="GO:0008170">
    <property type="term" value="F:N-methyltransferase activity"/>
    <property type="evidence" value="ECO:0007669"/>
    <property type="project" value="InterPro"/>
</dbReference>
<gene>
    <name evidence="10" type="ORF">B1A_02540</name>
</gene>
<evidence type="ECO:0000256" key="6">
    <source>
        <dbReference type="ARBA" id="ARBA00022747"/>
    </source>
</evidence>
<evidence type="ECO:0000259" key="9">
    <source>
        <dbReference type="Pfam" id="PF01555"/>
    </source>
</evidence>
<accession>T1D6P9</accession>
<evidence type="ECO:0000256" key="7">
    <source>
        <dbReference type="ARBA" id="ARBA00023125"/>
    </source>
</evidence>
<feature type="domain" description="DNA methylase N-4/N-6" evidence="9">
    <location>
        <begin position="6"/>
        <end position="252"/>
    </location>
</feature>
<dbReference type="GO" id="GO:0003677">
    <property type="term" value="F:DNA binding"/>
    <property type="evidence" value="ECO:0007669"/>
    <property type="project" value="UniProtKB-KW"/>
</dbReference>
<dbReference type="EC" id="2.1.1.113" evidence="2"/>
<dbReference type="PRINTS" id="PR00508">
    <property type="entry name" value="S21N4MTFRASE"/>
</dbReference>
<comment type="caution">
    <text evidence="10">The sequence shown here is derived from an EMBL/GenBank/DDBJ whole genome shotgun (WGS) entry which is preliminary data.</text>
</comment>
<keyword evidence="6" id="KW-0680">Restriction system</keyword>
<keyword evidence="5" id="KW-0949">S-adenosyl-L-methionine</keyword>
<feature type="non-terminal residue" evidence="10">
    <location>
        <position position="264"/>
    </location>
</feature>
<evidence type="ECO:0000256" key="8">
    <source>
        <dbReference type="ARBA" id="ARBA00049120"/>
    </source>
</evidence>
<evidence type="ECO:0000256" key="3">
    <source>
        <dbReference type="ARBA" id="ARBA00022603"/>
    </source>
</evidence>
<evidence type="ECO:0000256" key="4">
    <source>
        <dbReference type="ARBA" id="ARBA00022679"/>
    </source>
</evidence>
<keyword evidence="4" id="KW-0808">Transferase</keyword>
<reference evidence="10" key="1">
    <citation type="submission" date="2013-08" db="EMBL/GenBank/DDBJ databases">
        <authorList>
            <person name="Mendez C."/>
            <person name="Richter M."/>
            <person name="Ferrer M."/>
            <person name="Sanchez J."/>
        </authorList>
    </citation>
    <scope>NUCLEOTIDE SEQUENCE</scope>
</reference>
<comment type="catalytic activity">
    <reaction evidence="8">
        <text>a 2'-deoxycytidine in DNA + S-adenosyl-L-methionine = an N(4)-methyl-2'-deoxycytidine in DNA + S-adenosyl-L-homocysteine + H(+)</text>
        <dbReference type="Rhea" id="RHEA:16857"/>
        <dbReference type="Rhea" id="RHEA-COMP:11369"/>
        <dbReference type="Rhea" id="RHEA-COMP:13674"/>
        <dbReference type="ChEBI" id="CHEBI:15378"/>
        <dbReference type="ChEBI" id="CHEBI:57856"/>
        <dbReference type="ChEBI" id="CHEBI:59789"/>
        <dbReference type="ChEBI" id="CHEBI:85452"/>
        <dbReference type="ChEBI" id="CHEBI:137933"/>
        <dbReference type="EC" id="2.1.1.113"/>
    </reaction>
</comment>
<dbReference type="InterPro" id="IPR001091">
    <property type="entry name" value="RM_Methyltransferase"/>
</dbReference>
<organism evidence="10">
    <name type="scientific">mine drainage metagenome</name>
    <dbReference type="NCBI Taxonomy" id="410659"/>
    <lineage>
        <taxon>unclassified sequences</taxon>
        <taxon>metagenomes</taxon>
        <taxon>ecological metagenomes</taxon>
    </lineage>
</organism>
<dbReference type="InterPro" id="IPR002941">
    <property type="entry name" value="DNA_methylase_N4/N6"/>
</dbReference>
<dbReference type="InterPro" id="IPR029063">
    <property type="entry name" value="SAM-dependent_MTases_sf"/>
</dbReference>
<evidence type="ECO:0000313" key="10">
    <source>
        <dbReference type="EMBL" id="EQD77970.1"/>
    </source>
</evidence>
<name>T1D6P9_9ZZZZ</name>
<evidence type="ECO:0000256" key="1">
    <source>
        <dbReference type="ARBA" id="ARBA00010203"/>
    </source>
</evidence>
<dbReference type="AlphaFoldDB" id="T1D6P9"/>
<proteinExistence type="inferred from homology"/>
<protein>
    <recommendedName>
        <fullName evidence="2">site-specific DNA-methyltransferase (cytosine-N(4)-specific)</fullName>
        <ecNumber evidence="2">2.1.1.113</ecNumber>
    </recommendedName>
</protein>
<dbReference type="SUPFAM" id="SSF53335">
    <property type="entry name" value="S-adenosyl-L-methionine-dependent methyltransferases"/>
    <property type="match status" value="1"/>
</dbReference>
<dbReference type="InterPro" id="IPR017985">
    <property type="entry name" value="MeTrfase_CN4_CS"/>
</dbReference>
<evidence type="ECO:0000256" key="2">
    <source>
        <dbReference type="ARBA" id="ARBA00012185"/>
    </source>
</evidence>
<sequence length="264" mass="30053">MEDESIDLIVTSPPYPMIEMWDHLFSELNAEIREALTVGDGLKAFELMHRELDKTWKECYRALKKGGIICINIGDTTRSIGNNFSMFPSQSRIISNLTQIGTSLLPSILWRKTTNSPNKFLGSGTLPVGAYVTLEHEHIIIFRKGERRKFTGNEKNIRRESSFFWEERNQWFSDIWQGIQGIKQKSFIYGSRNRKGAYPMEIPLRLISMFSLKGDTVLDPFLGTGTTVKSSIILERNSIGLEIDGGFVETARKSLLSEAKTLNH</sequence>
<dbReference type="GO" id="GO:0009307">
    <property type="term" value="P:DNA restriction-modification system"/>
    <property type="evidence" value="ECO:0007669"/>
    <property type="project" value="UniProtKB-KW"/>
</dbReference>
<dbReference type="GO" id="GO:0032259">
    <property type="term" value="P:methylation"/>
    <property type="evidence" value="ECO:0007669"/>
    <property type="project" value="UniProtKB-KW"/>
</dbReference>
<reference evidence="10" key="2">
    <citation type="journal article" date="2014" name="ISME J.">
        <title>Microbial stratification in low pH oxic and suboxic macroscopic growths along an acid mine drainage.</title>
        <authorList>
            <person name="Mendez-Garcia C."/>
            <person name="Mesa V."/>
            <person name="Sprenger R.R."/>
            <person name="Richter M."/>
            <person name="Diez M.S."/>
            <person name="Solano J."/>
            <person name="Bargiela R."/>
            <person name="Golyshina O.V."/>
            <person name="Manteca A."/>
            <person name="Ramos J.L."/>
            <person name="Gallego J.R."/>
            <person name="Llorente I."/>
            <person name="Martins Dos Santos V.A."/>
            <person name="Jensen O.N."/>
            <person name="Pelaez A.I."/>
            <person name="Sanchez J."/>
            <person name="Ferrer M."/>
        </authorList>
    </citation>
    <scope>NUCLEOTIDE SEQUENCE</scope>
</reference>
<dbReference type="Gene3D" id="3.40.50.150">
    <property type="entry name" value="Vaccinia Virus protein VP39"/>
    <property type="match status" value="1"/>
</dbReference>
<keyword evidence="3 10" id="KW-0489">Methyltransferase</keyword>
<dbReference type="EMBL" id="AUZX01001884">
    <property type="protein sequence ID" value="EQD77970.1"/>
    <property type="molecule type" value="Genomic_DNA"/>
</dbReference>
<comment type="similarity">
    <text evidence="1">Belongs to the N(4)/N(6)-methyltransferase family. N(4) subfamily.</text>
</comment>
<dbReference type="PROSITE" id="PS00093">
    <property type="entry name" value="N4_MTASE"/>
    <property type="match status" value="1"/>
</dbReference>